<dbReference type="Gene3D" id="3.30.460.10">
    <property type="entry name" value="Beta Polymerase, domain 2"/>
    <property type="match status" value="1"/>
</dbReference>
<gene>
    <name evidence="2" type="ordered locus">MCON_1736</name>
</gene>
<dbReference type="OrthoDB" id="61846at2157"/>
<protein>
    <submittedName>
        <fullName evidence="2">Nucleotidyltransferase, putative</fullName>
    </submittedName>
</protein>
<dbReference type="SUPFAM" id="SSF81301">
    <property type="entry name" value="Nucleotidyltransferase"/>
    <property type="match status" value="1"/>
</dbReference>
<dbReference type="Proteomes" id="UP000007807">
    <property type="component" value="Chromosome"/>
</dbReference>
<dbReference type="InterPro" id="IPR002934">
    <property type="entry name" value="Polymerase_NTP_transf_dom"/>
</dbReference>
<evidence type="ECO:0000313" key="3">
    <source>
        <dbReference type="Proteomes" id="UP000007807"/>
    </source>
</evidence>
<dbReference type="Pfam" id="PF01909">
    <property type="entry name" value="NTP_transf_2"/>
    <property type="match status" value="1"/>
</dbReference>
<keyword evidence="2" id="KW-0808">Transferase</keyword>
<dbReference type="STRING" id="990316.MCON_1736"/>
<feature type="domain" description="Polymerase nucleotidyl transferase" evidence="1">
    <location>
        <begin position="25"/>
        <end position="94"/>
    </location>
</feature>
<organism evidence="2 3">
    <name type="scientific">Methanothrix soehngenii (strain ATCC 5969 / DSM 3671 / JCM 10134 / NBRC 103675 / OCM 69 / GP-6)</name>
    <name type="common">Methanosaeta concilii</name>
    <dbReference type="NCBI Taxonomy" id="990316"/>
    <lineage>
        <taxon>Archaea</taxon>
        <taxon>Methanobacteriati</taxon>
        <taxon>Methanobacteriota</taxon>
        <taxon>Stenosarchaea group</taxon>
        <taxon>Methanomicrobia</taxon>
        <taxon>Methanotrichales</taxon>
        <taxon>Methanotrichaceae</taxon>
        <taxon>Methanothrix</taxon>
    </lineage>
</organism>
<evidence type="ECO:0000313" key="2">
    <source>
        <dbReference type="EMBL" id="AEB68352.1"/>
    </source>
</evidence>
<evidence type="ECO:0000259" key="1">
    <source>
        <dbReference type="Pfam" id="PF01909"/>
    </source>
</evidence>
<proteinExistence type="predicted"/>
<reference evidence="2 3" key="1">
    <citation type="journal article" date="2011" name="J. Bacteriol.">
        <title>Complete genome sequence of Methanosaeta concilii, a specialist in aceticlastic methanogenesis.</title>
        <authorList>
            <person name="Barber R.D."/>
            <person name="Zhang L."/>
            <person name="Harnack M."/>
            <person name="Olson M.V."/>
            <person name="Kaul R."/>
            <person name="Ingram-Smith C."/>
            <person name="Smith K.S."/>
        </authorList>
    </citation>
    <scope>NUCLEOTIDE SEQUENCE [LARGE SCALE GENOMIC DNA]</scope>
    <source>
        <strain evidence="3">ATCC 5969 / DSM 3671 / JCM 10134 / NBRC 103675 / OCM 69 / GP-6</strain>
    </source>
</reference>
<dbReference type="GO" id="GO:0016779">
    <property type="term" value="F:nucleotidyltransferase activity"/>
    <property type="evidence" value="ECO:0007669"/>
    <property type="project" value="InterPro"/>
</dbReference>
<dbReference type="InParanoid" id="F4BUW2"/>
<dbReference type="InterPro" id="IPR043519">
    <property type="entry name" value="NT_sf"/>
</dbReference>
<accession>F4BUW2</accession>
<dbReference type="KEGG" id="mcj:MCON_1736"/>
<name>F4BUW2_METSG</name>
<dbReference type="EMBL" id="CP002565">
    <property type="protein sequence ID" value="AEB68352.1"/>
    <property type="molecule type" value="Genomic_DNA"/>
</dbReference>
<dbReference type="CDD" id="cd05403">
    <property type="entry name" value="NT_KNTase_like"/>
    <property type="match status" value="1"/>
</dbReference>
<dbReference type="HOGENOM" id="CLU_154345_0_0_2"/>
<dbReference type="RefSeq" id="WP_013719396.1">
    <property type="nucleotide sequence ID" value="NC_015416.1"/>
</dbReference>
<keyword evidence="3" id="KW-1185">Reference proteome</keyword>
<dbReference type="AlphaFoldDB" id="F4BUW2"/>
<sequence>MAGEVVTERLGKELQFLAEPSWEKRVLGVLLYGSWARGDAGPDSDIDLCLVAPEAEDRAGLWREFVSHLRSEKYDLRIFEILPLYIKMAVIEEGSVLWSRVILELYEYFYPFRREWDDQKHRHDLSPGEMRELIAAARRARAGGGP</sequence>
<dbReference type="GeneID" id="10461286"/>